<gene>
    <name evidence="1" type="ORF">D1631_00425</name>
</gene>
<name>A0A3M7TKC0_9FLAO</name>
<dbReference type="EMBL" id="QWIU01000001">
    <property type="protein sequence ID" value="RNA64003.1"/>
    <property type="molecule type" value="Genomic_DNA"/>
</dbReference>
<comment type="caution">
    <text evidence="1">The sequence shown here is derived from an EMBL/GenBank/DDBJ whole genome shotgun (WGS) entry which is preliminary data.</text>
</comment>
<dbReference type="Proteomes" id="UP000278775">
    <property type="component" value="Unassembled WGS sequence"/>
</dbReference>
<dbReference type="OrthoDB" id="837327at2"/>
<accession>A0A3M7TKC0</accession>
<reference evidence="1 2" key="1">
    <citation type="submission" date="2018-08" db="EMBL/GenBank/DDBJ databases">
        <title>Chryseobacterium nematophagum: a novel matrix digesting pathogen of nematodes.</title>
        <authorList>
            <person name="Page A."/>
            <person name="Roberts M."/>
            <person name="Felix M.-A."/>
            <person name="Weir W."/>
        </authorList>
    </citation>
    <scope>NUCLEOTIDE SEQUENCE [LARGE SCALE GENOMIC DNA]</scope>
    <source>
        <strain evidence="1 2">JUb129</strain>
    </source>
</reference>
<evidence type="ECO:0000313" key="1">
    <source>
        <dbReference type="EMBL" id="RNA64003.1"/>
    </source>
</evidence>
<proteinExistence type="predicted"/>
<evidence type="ECO:0008006" key="3">
    <source>
        <dbReference type="Google" id="ProtNLM"/>
    </source>
</evidence>
<organism evidence="1 2">
    <name type="scientific">Chryseobacterium nematophagum</name>
    <dbReference type="NCBI Taxonomy" id="2305228"/>
    <lineage>
        <taxon>Bacteria</taxon>
        <taxon>Pseudomonadati</taxon>
        <taxon>Bacteroidota</taxon>
        <taxon>Flavobacteriia</taxon>
        <taxon>Flavobacteriales</taxon>
        <taxon>Weeksellaceae</taxon>
        <taxon>Chryseobacterium group</taxon>
        <taxon>Chryseobacterium</taxon>
    </lineage>
</organism>
<dbReference type="AlphaFoldDB" id="A0A3M7TKC0"/>
<dbReference type="RefSeq" id="WP_122634758.1">
    <property type="nucleotide sequence ID" value="NZ_QWIU01000001.1"/>
</dbReference>
<protein>
    <recommendedName>
        <fullName evidence="3">Phage-Barnase-EndoU-ColicinE5/D-RelE like nuclease 2 domain-containing protein</fullName>
    </recommendedName>
</protein>
<sequence length="168" mass="19965">MPINLIKEYNQLLELSAFTTSQRTTSLKGIFNRDFVNCDPIFFNNKRITPTPKEGVVTLDTLFFHLTTVMADKVLRNRIFDNHRALRLHWVKFHLLLKKQNVLTFSVQEPEGFRTYIYDVEEKYVIVLEPKREGNEYYLLSAYKLTGKDSKRDKILAKYNKRRLDMLL</sequence>
<evidence type="ECO:0000313" key="2">
    <source>
        <dbReference type="Proteomes" id="UP000278775"/>
    </source>
</evidence>